<sequence>MSQDHNIFSRVKAAISGLKSDLSTVEKSIAAEQAELDRLRKAPVPLEDIRQVLATVVASRAAKGRTLLAANLLYLQNHPQEIAGDQRNLEPRVSILTACRPDQAATPQSVEVAVCALLEHEILAGVQRFLDQVDWPESGPPIADRPKLIAEAERRLSKATEAREELRRSAASAGVLL</sequence>
<accession>A0A080LZS4</accession>
<dbReference type="EMBL" id="JDVG02000055">
    <property type="protein sequence ID" value="KFB74351.1"/>
    <property type="molecule type" value="Genomic_DNA"/>
</dbReference>
<proteinExistence type="predicted"/>
<dbReference type="AlphaFoldDB" id="A0A080LZS4"/>
<gene>
    <name evidence="1" type="ORF">AW09_000358</name>
</gene>
<evidence type="ECO:0000313" key="1">
    <source>
        <dbReference type="EMBL" id="KFB74351.1"/>
    </source>
</evidence>
<protein>
    <submittedName>
        <fullName evidence="1">Uncharacterized protein</fullName>
    </submittedName>
</protein>
<comment type="caution">
    <text evidence="1">The sequence shown here is derived from an EMBL/GenBank/DDBJ whole genome shotgun (WGS) entry which is preliminary data.</text>
</comment>
<name>A0A080LZS4_9PROT</name>
<dbReference type="Proteomes" id="UP000020077">
    <property type="component" value="Unassembled WGS sequence"/>
</dbReference>
<reference evidence="1 2" key="1">
    <citation type="submission" date="2014-02" db="EMBL/GenBank/DDBJ databases">
        <title>Expanding our view of genomic diversity in Candidatus Accumulibacter clades.</title>
        <authorList>
            <person name="Skennerton C.T."/>
            <person name="Barr J.J."/>
            <person name="Slater F.R."/>
            <person name="Bond P.L."/>
            <person name="Tyson G.W."/>
        </authorList>
    </citation>
    <scope>NUCLEOTIDE SEQUENCE [LARGE SCALE GENOMIC DNA]</scope>
    <source>
        <strain evidence="2">BA-91</strain>
    </source>
</reference>
<organism evidence="1 2">
    <name type="scientific">Candidatus Accumulibacter phosphatis</name>
    <dbReference type="NCBI Taxonomy" id="327160"/>
    <lineage>
        <taxon>Bacteria</taxon>
        <taxon>Pseudomonadati</taxon>
        <taxon>Pseudomonadota</taxon>
        <taxon>Betaproteobacteria</taxon>
        <taxon>Candidatus Accumulibacter</taxon>
    </lineage>
</organism>
<evidence type="ECO:0000313" key="2">
    <source>
        <dbReference type="Proteomes" id="UP000020077"/>
    </source>
</evidence>